<protein>
    <submittedName>
        <fullName evidence="3">Auxin-responsive protein</fullName>
    </submittedName>
    <submittedName>
        <fullName evidence="2">GH3 auxin-responsive promoter family protein</fullName>
    </submittedName>
</protein>
<dbReference type="Proteomes" id="UP001211987">
    <property type="component" value="Unassembled WGS sequence"/>
</dbReference>
<dbReference type="InterPro" id="IPR055377">
    <property type="entry name" value="GH3_M"/>
</dbReference>
<dbReference type="Pfam" id="PF23571">
    <property type="entry name" value="GH3_M"/>
    <property type="match status" value="1"/>
</dbReference>
<dbReference type="GO" id="GO:0005737">
    <property type="term" value="C:cytoplasm"/>
    <property type="evidence" value="ECO:0007669"/>
    <property type="project" value="TreeGrafter"/>
</dbReference>
<dbReference type="AlphaFoldDB" id="A0A3E3AIR1"/>
<organism evidence="3 4">
    <name type="scientific">Thomasclavelia ramosa</name>
    <dbReference type="NCBI Taxonomy" id="1547"/>
    <lineage>
        <taxon>Bacteria</taxon>
        <taxon>Bacillati</taxon>
        <taxon>Bacillota</taxon>
        <taxon>Erysipelotrichia</taxon>
        <taxon>Erysipelotrichales</taxon>
        <taxon>Coprobacillaceae</taxon>
        <taxon>Thomasclavelia</taxon>
    </lineage>
</organism>
<dbReference type="InterPro" id="IPR042099">
    <property type="entry name" value="ANL_N_sf"/>
</dbReference>
<dbReference type="RefSeq" id="WP_003538143.1">
    <property type="nucleotide sequence ID" value="NZ_AP031443.1"/>
</dbReference>
<dbReference type="Proteomes" id="UP000261032">
    <property type="component" value="Unassembled WGS sequence"/>
</dbReference>
<dbReference type="PANTHER" id="PTHR31901">
    <property type="entry name" value="GH3 DOMAIN-CONTAINING PROTEIN"/>
    <property type="match status" value="1"/>
</dbReference>
<dbReference type="EMBL" id="QUSL01000009">
    <property type="protein sequence ID" value="RGD86056.1"/>
    <property type="molecule type" value="Genomic_DNA"/>
</dbReference>
<proteinExistence type="predicted"/>
<sequence>MKFEDKLKARSREDVWNEYCGFLDLSMDEFVQIQNRLMEEQIALWSRSPLGKKILKGSTPKNIKEFRGLVPLTSYDDYASDLLQKKSELLPDEPVLWIQTTWEGGKHPIKVAPYTESMLDTFKRNVCACLLLGTSTKRGDFKARSTDTILYGLAPLPYATGLLPLAFEEEIGIEFLPPVKDAVKMSFSTRNKVGFKLGLSKGIDYFFGLGSVTYYVSLSLGKMSSGGGGAISLLKKSPLRFAKIVLAKCKCIKEGRELKPKDIFKLKGFMVAGTDNACYKDDLEELWGIRPMEIFAGTEPTCIGTETWSRNGLYFFPDACFYEFIPSDEMEKNLADSSYQPRTVLINEVEEGMSYELVISVLKGGAFMRYRVGDMYQCIDLKNKDENIKLPRFKYLDRVPNVIDIGGFTRITENSIDQVVKLSGLKITNYIAKKEFNHNNRPYLHLYVEMDPHAQITQAISIEILREQLSIYFKYVDQDYQDLKKILGIDPLKITIIKAGTFAYYEKNHSHKIKKINPPTLEINELLTIQDQDYRVEMGGRLYE</sequence>
<evidence type="ECO:0000259" key="1">
    <source>
        <dbReference type="Pfam" id="PF23571"/>
    </source>
</evidence>
<evidence type="ECO:0000313" key="4">
    <source>
        <dbReference type="Proteomes" id="UP000261032"/>
    </source>
</evidence>
<evidence type="ECO:0000313" key="2">
    <source>
        <dbReference type="EMBL" id="MDB7083969.1"/>
    </source>
</evidence>
<reference evidence="3 4" key="1">
    <citation type="submission" date="2018-08" db="EMBL/GenBank/DDBJ databases">
        <title>A genome reference for cultivated species of the human gut microbiota.</title>
        <authorList>
            <person name="Zou Y."/>
            <person name="Xue W."/>
            <person name="Luo G."/>
        </authorList>
    </citation>
    <scope>NUCLEOTIDE SEQUENCE [LARGE SCALE GENOMIC DNA]</scope>
    <source>
        <strain evidence="3 4">OM06-4</strain>
    </source>
</reference>
<feature type="domain" description="GH3 middle" evidence="1">
    <location>
        <begin position="315"/>
        <end position="385"/>
    </location>
</feature>
<dbReference type="InterPro" id="IPR004993">
    <property type="entry name" value="GH3"/>
</dbReference>
<gene>
    <name evidence="3" type="ORF">DXB93_07795</name>
    <name evidence="2" type="ORF">PM738_09165</name>
</gene>
<accession>A0A3E3AIR1</accession>
<name>A0A3E3AIR1_9FIRM</name>
<reference evidence="2" key="2">
    <citation type="submission" date="2023-01" db="EMBL/GenBank/DDBJ databases">
        <title>Human gut microbiome strain richness.</title>
        <authorList>
            <person name="Chen-Liaw A."/>
        </authorList>
    </citation>
    <scope>NUCLEOTIDE SEQUENCE</scope>
    <source>
        <strain evidence="2">1001217st2_G6_1001217B_191108</strain>
    </source>
</reference>
<dbReference type="EMBL" id="JAQLKE010000012">
    <property type="protein sequence ID" value="MDB7083969.1"/>
    <property type="molecule type" value="Genomic_DNA"/>
</dbReference>
<dbReference type="GO" id="GO:0016881">
    <property type="term" value="F:acid-amino acid ligase activity"/>
    <property type="evidence" value="ECO:0007669"/>
    <property type="project" value="TreeGrafter"/>
</dbReference>
<dbReference type="PANTHER" id="PTHR31901:SF9">
    <property type="entry name" value="GH3 DOMAIN-CONTAINING PROTEIN"/>
    <property type="match status" value="1"/>
</dbReference>
<evidence type="ECO:0000313" key="3">
    <source>
        <dbReference type="EMBL" id="RGD86056.1"/>
    </source>
</evidence>
<dbReference type="Gene3D" id="3.40.50.12780">
    <property type="entry name" value="N-terminal domain of ligase-like"/>
    <property type="match status" value="1"/>
</dbReference>
<comment type="caution">
    <text evidence="3">The sequence shown here is derived from an EMBL/GenBank/DDBJ whole genome shotgun (WGS) entry which is preliminary data.</text>
</comment>